<evidence type="ECO:0000313" key="1">
    <source>
        <dbReference type="EMBL" id="REG30755.1"/>
    </source>
</evidence>
<dbReference type="Proteomes" id="UP000256345">
    <property type="component" value="Unassembled WGS sequence"/>
</dbReference>
<sequence>MESILLDVFEEHLDEAAFLWTQWEQALEAPDFNLEETATVEARLRAQLDGLVVGAAAVAEALLKPSLESEDPSTLFAAAFALLDGSERMQPSDVLALLVPRASKLRAPIQRALELNEREELTETLQPLLKESAPEILALTLEVLAFHHATPKDVAVDMLLQHEEERLLVATLRCLQPLPRHLLRGHLPRLLADPRPAVREAAMEAGLISGARVAWERCLDMAGRHAAPSRQQLLLLGLSGERLGTERLLTLLEVEELRADVLWALGFSGQSAAAEACLGWLEHQELAPLAGEAFSAITGLTLQDAYVLEKREESAQEPLPLEEEDLDADLTPRPEEALPIPHPEAVGAWWRENRGNFTPGQRYLRGRSFSMETLLGELRQGPMRRRHAHALELALRSQGACRLQTRAFTRRQGTELARLRNTAQRLSVRPLSGILGGG</sequence>
<reference evidence="1 2" key="1">
    <citation type="submission" date="2018-08" db="EMBL/GenBank/DDBJ databases">
        <title>Genomic Encyclopedia of Archaeal and Bacterial Type Strains, Phase II (KMG-II): from individual species to whole genera.</title>
        <authorList>
            <person name="Goeker M."/>
        </authorList>
    </citation>
    <scope>NUCLEOTIDE SEQUENCE [LARGE SCALE GENOMIC DNA]</scope>
    <source>
        <strain evidence="1 2">DSM 2261</strain>
    </source>
</reference>
<keyword evidence="2" id="KW-1185">Reference proteome</keyword>
<dbReference type="NCBIfam" id="TIGR02270">
    <property type="entry name" value="TIGR02270 family protein"/>
    <property type="match status" value="1"/>
</dbReference>
<dbReference type="InterPro" id="IPR011959">
    <property type="entry name" value="CHP02270"/>
</dbReference>
<protein>
    <submittedName>
        <fullName evidence="1">Uncharacterized protein (TIGR02270 family)</fullName>
    </submittedName>
</protein>
<evidence type="ECO:0000313" key="2">
    <source>
        <dbReference type="Proteomes" id="UP000256345"/>
    </source>
</evidence>
<proteinExistence type="predicted"/>
<name>A0ABX9K089_9BACT</name>
<comment type="caution">
    <text evidence="1">The sequence shown here is derived from an EMBL/GenBank/DDBJ whole genome shotgun (WGS) entry which is preliminary data.</text>
</comment>
<dbReference type="EMBL" id="QUMU01000006">
    <property type="protein sequence ID" value="REG30755.1"/>
    <property type="molecule type" value="Genomic_DNA"/>
</dbReference>
<dbReference type="RefSeq" id="WP_047854093.1">
    <property type="nucleotide sequence ID" value="NZ_CP011509.1"/>
</dbReference>
<organism evidence="1 2">
    <name type="scientific">Archangium gephyra</name>
    <dbReference type="NCBI Taxonomy" id="48"/>
    <lineage>
        <taxon>Bacteria</taxon>
        <taxon>Pseudomonadati</taxon>
        <taxon>Myxococcota</taxon>
        <taxon>Myxococcia</taxon>
        <taxon>Myxococcales</taxon>
        <taxon>Cystobacterineae</taxon>
        <taxon>Archangiaceae</taxon>
        <taxon>Archangium</taxon>
    </lineage>
</organism>
<gene>
    <name evidence="1" type="ORF">ATI61_106225</name>
</gene>
<accession>A0ABX9K089</accession>